<keyword evidence="3" id="KW-1185">Reference proteome</keyword>
<evidence type="ECO:0000313" key="2">
    <source>
        <dbReference type="EMBL" id="MPC42930.1"/>
    </source>
</evidence>
<accession>A0A5B7F5W7</accession>
<protein>
    <submittedName>
        <fullName evidence="2">Uncharacterized protein</fullName>
    </submittedName>
</protein>
<evidence type="ECO:0000256" key="1">
    <source>
        <dbReference type="SAM" id="MobiDB-lite"/>
    </source>
</evidence>
<sequence>MRSSRGAVRSPAGRREEVVGSRKMCRAGSRGAHEECVGGEQRAKLLRGQPEYGDWWPTGARASNRSCPASCQMYAAVAMATFALLCPTPGSVRQDEKGHREEIKRLPLKL</sequence>
<organism evidence="2 3">
    <name type="scientific">Portunus trituberculatus</name>
    <name type="common">Swimming crab</name>
    <name type="synonym">Neptunus trituberculatus</name>
    <dbReference type="NCBI Taxonomy" id="210409"/>
    <lineage>
        <taxon>Eukaryota</taxon>
        <taxon>Metazoa</taxon>
        <taxon>Ecdysozoa</taxon>
        <taxon>Arthropoda</taxon>
        <taxon>Crustacea</taxon>
        <taxon>Multicrustacea</taxon>
        <taxon>Malacostraca</taxon>
        <taxon>Eumalacostraca</taxon>
        <taxon>Eucarida</taxon>
        <taxon>Decapoda</taxon>
        <taxon>Pleocyemata</taxon>
        <taxon>Brachyura</taxon>
        <taxon>Eubrachyura</taxon>
        <taxon>Portunoidea</taxon>
        <taxon>Portunidae</taxon>
        <taxon>Portuninae</taxon>
        <taxon>Portunus</taxon>
    </lineage>
</organism>
<feature type="compositionally biased region" description="Basic and acidic residues" evidence="1">
    <location>
        <begin position="93"/>
        <end position="110"/>
    </location>
</feature>
<proteinExistence type="predicted"/>
<reference evidence="2 3" key="1">
    <citation type="submission" date="2019-05" db="EMBL/GenBank/DDBJ databases">
        <title>Another draft genome of Portunus trituberculatus and its Hox gene families provides insights of decapod evolution.</title>
        <authorList>
            <person name="Jeong J.-H."/>
            <person name="Song I."/>
            <person name="Kim S."/>
            <person name="Choi T."/>
            <person name="Kim D."/>
            <person name="Ryu S."/>
            <person name="Kim W."/>
        </authorList>
    </citation>
    <scope>NUCLEOTIDE SEQUENCE [LARGE SCALE GENOMIC DNA]</scope>
    <source>
        <tissue evidence="2">Muscle</tissue>
    </source>
</reference>
<evidence type="ECO:0000313" key="3">
    <source>
        <dbReference type="Proteomes" id="UP000324222"/>
    </source>
</evidence>
<comment type="caution">
    <text evidence="2">The sequence shown here is derived from an EMBL/GenBank/DDBJ whole genome shotgun (WGS) entry which is preliminary data.</text>
</comment>
<feature type="region of interest" description="Disordered" evidence="1">
    <location>
        <begin position="90"/>
        <end position="110"/>
    </location>
</feature>
<dbReference type="Proteomes" id="UP000324222">
    <property type="component" value="Unassembled WGS sequence"/>
</dbReference>
<dbReference type="AlphaFoldDB" id="A0A5B7F5W7"/>
<name>A0A5B7F5W7_PORTR</name>
<feature type="region of interest" description="Disordered" evidence="1">
    <location>
        <begin position="1"/>
        <end position="32"/>
    </location>
</feature>
<dbReference type="EMBL" id="VSRR010005616">
    <property type="protein sequence ID" value="MPC42930.1"/>
    <property type="molecule type" value="Genomic_DNA"/>
</dbReference>
<gene>
    <name evidence="2" type="ORF">E2C01_036564</name>
</gene>